<feature type="chain" id="PRO_5003612056" evidence="1">
    <location>
        <begin position="23"/>
        <end position="541"/>
    </location>
</feature>
<gene>
    <name evidence="2" type="ORF">Metal_0417</name>
</gene>
<dbReference type="AlphaFoldDB" id="H8GMN1"/>
<keyword evidence="1" id="KW-0732">Signal</keyword>
<dbReference type="RefSeq" id="WP_005369157.1">
    <property type="nucleotide sequence ID" value="NZ_CM001475.1"/>
</dbReference>
<feature type="signal peptide" evidence="1">
    <location>
        <begin position="1"/>
        <end position="22"/>
    </location>
</feature>
<dbReference type="Proteomes" id="UP000005090">
    <property type="component" value="Chromosome"/>
</dbReference>
<evidence type="ECO:0000256" key="1">
    <source>
        <dbReference type="SAM" id="SignalP"/>
    </source>
</evidence>
<dbReference type="HOGENOM" id="CLU_543804_0_0_6"/>
<organism evidence="2 3">
    <name type="scientific">Methylomicrobium album BG8</name>
    <dbReference type="NCBI Taxonomy" id="686340"/>
    <lineage>
        <taxon>Bacteria</taxon>
        <taxon>Pseudomonadati</taxon>
        <taxon>Pseudomonadota</taxon>
        <taxon>Gammaproteobacteria</taxon>
        <taxon>Methylococcales</taxon>
        <taxon>Methylococcaceae</taxon>
        <taxon>Methylomicrobium</taxon>
    </lineage>
</organism>
<evidence type="ECO:0000313" key="2">
    <source>
        <dbReference type="EMBL" id="EIC28271.1"/>
    </source>
</evidence>
<dbReference type="EMBL" id="CM001475">
    <property type="protein sequence ID" value="EIC28271.1"/>
    <property type="molecule type" value="Genomic_DNA"/>
</dbReference>
<dbReference type="SUPFAM" id="SSF53850">
    <property type="entry name" value="Periplasmic binding protein-like II"/>
    <property type="match status" value="1"/>
</dbReference>
<keyword evidence="3" id="KW-1185">Reference proteome</keyword>
<accession>H8GMN1</accession>
<sequence length="541" mass="56383">MKKSRQLAFAISLLAGAQSASALTPWTDGAPDLIVYTSGGAAQDQAINRVVSVTLAAPGTLDTFSDVSGSSIGGRWQSFYFTGNANLSGGLAGKKIVLEKRSYGAAGYGVIPLFANNSEGLPLEHLNIVGTGLADWEVDGAEGGKKWKKTISQANAATYLTKVVSDGGFLGVDPDILLKPNTENYPEQVNEVITGAPEPDWPLTLNQVPQGFTQVSTGGLVYGVAVTEELYKVLQAAQKRAGSLPDSVTIGAYDANSLPNLNRNLLASLLAGKIASWEQVKIVDKNTHDAVSLVEVAADAGIAAPFTNGDGKTPVGVSRRNKGAAVGAVAYAKFLNYPGTANANKPADNTPDGDEDIAAPIVKSPGGVNATNNLLKDWNSGTNASGLNPGLQKIWGIAVNTGDKDAGVNPWRYVKIDGFAPTIENVAAGVYPSWAEGVVLYRTNKSSDSQWADKKALLKTFADDLGSPAVAKAVNTNLPFGISGIFATTKDPRGFTAEIPFNPDNPVVPLTHFCEATGSTQTSIVPVADDQATGGLQIQLK</sequence>
<evidence type="ECO:0000313" key="3">
    <source>
        <dbReference type="Proteomes" id="UP000005090"/>
    </source>
</evidence>
<proteinExistence type="predicted"/>
<reference evidence="2 3" key="1">
    <citation type="journal article" date="2013" name="Genome Announc.">
        <title>Genome Sequence of the Obligate Gammaproteobacterial Methanotroph Methylomicrobium album Strain BG8.</title>
        <authorList>
            <person name="Kits K.D."/>
            <person name="Kalyuzhnaya M.G."/>
            <person name="Klotz M.G."/>
            <person name="Jetten M.S."/>
            <person name="Op den Camp H.J."/>
            <person name="Vuilleumier S."/>
            <person name="Bringel F."/>
            <person name="Dispirito A.A."/>
            <person name="Murrell J.C."/>
            <person name="Bruce D."/>
            <person name="Cheng J.F."/>
            <person name="Copeland A."/>
            <person name="Goodwin L."/>
            <person name="Hauser L."/>
            <person name="Lajus A."/>
            <person name="Land M.L."/>
            <person name="Lapidus A."/>
            <person name="Lucas S."/>
            <person name="Medigue C."/>
            <person name="Pitluck S."/>
            <person name="Woyke T."/>
            <person name="Zeytun A."/>
            <person name="Stein L.Y."/>
        </authorList>
    </citation>
    <scope>NUCLEOTIDE SEQUENCE [LARGE SCALE GENOMIC DNA]</scope>
    <source>
        <strain evidence="2 3">BG8</strain>
    </source>
</reference>
<dbReference type="eggNOG" id="ENOG5031TIS">
    <property type="taxonomic scope" value="Bacteria"/>
</dbReference>
<protein>
    <submittedName>
        <fullName evidence="2">Uncharacterized protein</fullName>
    </submittedName>
</protein>
<name>H8GMN1_METAL</name>